<dbReference type="EC" id="6.3.2.4" evidence="13"/>
<dbReference type="InterPro" id="IPR013815">
    <property type="entry name" value="ATP_grasp_subdomain_1"/>
</dbReference>
<dbReference type="SUPFAM" id="SSF52440">
    <property type="entry name" value="PreATP-grasp domain"/>
    <property type="match status" value="1"/>
</dbReference>
<dbReference type="PROSITE" id="PS50975">
    <property type="entry name" value="ATP_GRASP"/>
    <property type="match status" value="1"/>
</dbReference>
<evidence type="ECO:0000256" key="10">
    <source>
        <dbReference type="ARBA" id="ARBA00022984"/>
    </source>
</evidence>
<evidence type="ECO:0000256" key="14">
    <source>
        <dbReference type="PROSITE-ProRule" id="PRU00409"/>
    </source>
</evidence>
<dbReference type="PANTHER" id="PTHR23132:SF25">
    <property type="entry name" value="D-ALANINE--D-ALANINE LIGASE A"/>
    <property type="match status" value="1"/>
</dbReference>
<dbReference type="InterPro" id="IPR016185">
    <property type="entry name" value="PreATP-grasp_dom_sf"/>
</dbReference>
<dbReference type="HAMAP" id="MF_00047">
    <property type="entry name" value="Dala_Dala_lig"/>
    <property type="match status" value="1"/>
</dbReference>
<gene>
    <name evidence="13" type="primary">ddl</name>
    <name evidence="16" type="ORF">N1032_04035</name>
</gene>
<reference evidence="16" key="1">
    <citation type="submission" date="2022-08" db="EMBL/GenBank/DDBJ databases">
        <authorList>
            <person name="Deng Y."/>
            <person name="Han X.-F."/>
            <person name="Zhang Y.-Q."/>
        </authorList>
    </citation>
    <scope>NUCLEOTIDE SEQUENCE</scope>
    <source>
        <strain evidence="16">CPCC 203386</strain>
    </source>
</reference>
<keyword evidence="6 14" id="KW-0547">Nucleotide-binding</keyword>
<dbReference type="PIRSF" id="PIRSF039102">
    <property type="entry name" value="Ddl/VanB"/>
    <property type="match status" value="1"/>
</dbReference>
<organism evidence="16 17">
    <name type="scientific">Herbiconiux daphne</name>
    <dbReference type="NCBI Taxonomy" id="2970914"/>
    <lineage>
        <taxon>Bacteria</taxon>
        <taxon>Bacillati</taxon>
        <taxon>Actinomycetota</taxon>
        <taxon>Actinomycetes</taxon>
        <taxon>Micrococcales</taxon>
        <taxon>Microbacteriaceae</taxon>
        <taxon>Herbiconiux</taxon>
    </lineage>
</organism>
<evidence type="ECO:0000256" key="4">
    <source>
        <dbReference type="ARBA" id="ARBA00022598"/>
    </source>
</evidence>
<protein>
    <recommendedName>
        <fullName evidence="13">D-alanine--D-alanine ligase</fullName>
        <ecNumber evidence="13">6.3.2.4</ecNumber>
    </recommendedName>
    <alternativeName>
        <fullName evidence="13">D-Ala-D-Ala ligase</fullName>
    </alternativeName>
    <alternativeName>
        <fullName evidence="13">D-alanylalanine synthetase</fullName>
    </alternativeName>
</protein>
<comment type="pathway">
    <text evidence="13">Cell wall biogenesis; peptidoglycan biosynthesis.</text>
</comment>
<feature type="domain" description="ATP-grasp" evidence="15">
    <location>
        <begin position="115"/>
        <end position="309"/>
    </location>
</feature>
<keyword evidence="9 13" id="KW-0133">Cell shape</keyword>
<evidence type="ECO:0000259" key="15">
    <source>
        <dbReference type="PROSITE" id="PS50975"/>
    </source>
</evidence>
<evidence type="ECO:0000256" key="5">
    <source>
        <dbReference type="ARBA" id="ARBA00022723"/>
    </source>
</evidence>
<dbReference type="PROSITE" id="PS00843">
    <property type="entry name" value="DALA_DALA_LIGASE_1"/>
    <property type="match status" value="1"/>
</dbReference>
<proteinExistence type="inferred from homology"/>
<accession>A0ABT2GZW8</accession>
<dbReference type="PANTHER" id="PTHR23132">
    <property type="entry name" value="D-ALANINE--D-ALANINE LIGASE"/>
    <property type="match status" value="1"/>
</dbReference>
<keyword evidence="4 13" id="KW-0436">Ligase</keyword>
<evidence type="ECO:0000256" key="11">
    <source>
        <dbReference type="ARBA" id="ARBA00023211"/>
    </source>
</evidence>
<keyword evidence="5" id="KW-0479">Metal-binding</keyword>
<evidence type="ECO:0000256" key="1">
    <source>
        <dbReference type="ARBA" id="ARBA00001936"/>
    </source>
</evidence>
<dbReference type="InterPro" id="IPR000291">
    <property type="entry name" value="D-Ala_lig_Van_CS"/>
</dbReference>
<dbReference type="RefSeq" id="WP_259537584.1">
    <property type="nucleotide sequence ID" value="NZ_JANLCJ010000001.1"/>
</dbReference>
<evidence type="ECO:0000256" key="12">
    <source>
        <dbReference type="ARBA" id="ARBA00023316"/>
    </source>
</evidence>
<sequence length="333" mass="35209">MSRLRVVVIGGGRNGEHEVSLASAAAVARALDPRRYDVVPLTIDRAGDWRGADGEALGLRRAIDEVRACDLVIPVVHGRHGEDGTLAALCELAGTRYVGSGVTAGAIGMDKHLTKLVANSVGVPTARGVLLRRENAHAYRFREPVVVKPVTAGSSLGVTLVHAASELPGAIDAALAFDDRVLVEQVVVGREIDIAVVRRADGSMLVSPALEIEHDGLFDHEAKYDGRAVFHVPARLDVGERWELERAAVRLYDALDCAGLVRLDFFLTADGPVLNEVNTTPGLTAESQVPRMFRAAGVSYPQLLDLLVDDALAGPPPGPVAAGLSAQRAILSA</sequence>
<dbReference type="SUPFAM" id="SSF56059">
    <property type="entry name" value="Glutathione synthetase ATP-binding domain-like"/>
    <property type="match status" value="1"/>
</dbReference>
<keyword evidence="10 13" id="KW-0573">Peptidoglycan synthesis</keyword>
<comment type="similarity">
    <text evidence="3 13">Belongs to the D-alanine--D-alanine ligase family.</text>
</comment>
<comment type="cofactor">
    <cofactor evidence="2">
        <name>Mg(2+)</name>
        <dbReference type="ChEBI" id="CHEBI:18420"/>
    </cofactor>
</comment>
<keyword evidence="7 14" id="KW-0067">ATP-binding</keyword>
<dbReference type="Proteomes" id="UP001165586">
    <property type="component" value="Unassembled WGS sequence"/>
</dbReference>
<keyword evidence="13" id="KW-0963">Cytoplasm</keyword>
<dbReference type="InterPro" id="IPR011127">
    <property type="entry name" value="Dala_Dala_lig_N"/>
</dbReference>
<dbReference type="InterPro" id="IPR005905">
    <property type="entry name" value="D_ala_D_ala"/>
</dbReference>
<comment type="function">
    <text evidence="13">Cell wall formation.</text>
</comment>
<dbReference type="Pfam" id="PF01820">
    <property type="entry name" value="Dala_Dala_lig_N"/>
    <property type="match status" value="2"/>
</dbReference>
<dbReference type="InterPro" id="IPR011095">
    <property type="entry name" value="Dala_Dala_lig_C"/>
</dbReference>
<dbReference type="Gene3D" id="3.40.50.20">
    <property type="match status" value="1"/>
</dbReference>
<comment type="catalytic activity">
    <reaction evidence="13">
        <text>2 D-alanine + ATP = D-alanyl-D-alanine + ADP + phosphate + H(+)</text>
        <dbReference type="Rhea" id="RHEA:11224"/>
        <dbReference type="ChEBI" id="CHEBI:15378"/>
        <dbReference type="ChEBI" id="CHEBI:30616"/>
        <dbReference type="ChEBI" id="CHEBI:43474"/>
        <dbReference type="ChEBI" id="CHEBI:57416"/>
        <dbReference type="ChEBI" id="CHEBI:57822"/>
        <dbReference type="ChEBI" id="CHEBI:456216"/>
        <dbReference type="EC" id="6.3.2.4"/>
    </reaction>
</comment>
<dbReference type="Gene3D" id="3.30.1490.20">
    <property type="entry name" value="ATP-grasp fold, A domain"/>
    <property type="match status" value="1"/>
</dbReference>
<keyword evidence="11" id="KW-0464">Manganese</keyword>
<keyword evidence="12 13" id="KW-0961">Cell wall biogenesis/degradation</keyword>
<evidence type="ECO:0000256" key="7">
    <source>
        <dbReference type="ARBA" id="ARBA00022840"/>
    </source>
</evidence>
<comment type="subcellular location">
    <subcellularLocation>
        <location evidence="13">Cytoplasm</location>
    </subcellularLocation>
</comment>
<keyword evidence="17" id="KW-1185">Reference proteome</keyword>
<evidence type="ECO:0000313" key="17">
    <source>
        <dbReference type="Proteomes" id="UP001165586"/>
    </source>
</evidence>
<evidence type="ECO:0000256" key="9">
    <source>
        <dbReference type="ARBA" id="ARBA00022960"/>
    </source>
</evidence>
<evidence type="ECO:0000256" key="2">
    <source>
        <dbReference type="ARBA" id="ARBA00001946"/>
    </source>
</evidence>
<dbReference type="Gene3D" id="3.30.470.20">
    <property type="entry name" value="ATP-grasp fold, B domain"/>
    <property type="match status" value="1"/>
</dbReference>
<dbReference type="Pfam" id="PF07478">
    <property type="entry name" value="Dala_Dala_lig_C"/>
    <property type="match status" value="1"/>
</dbReference>
<evidence type="ECO:0000256" key="3">
    <source>
        <dbReference type="ARBA" id="ARBA00010871"/>
    </source>
</evidence>
<dbReference type="NCBIfam" id="TIGR01205">
    <property type="entry name" value="D_ala_D_alaTIGR"/>
    <property type="match status" value="1"/>
</dbReference>
<dbReference type="EMBL" id="JANLCJ010000001">
    <property type="protein sequence ID" value="MCS5732912.1"/>
    <property type="molecule type" value="Genomic_DNA"/>
</dbReference>
<evidence type="ECO:0000313" key="16">
    <source>
        <dbReference type="EMBL" id="MCS5732912.1"/>
    </source>
</evidence>
<name>A0ABT2GZW8_9MICO</name>
<dbReference type="InterPro" id="IPR011761">
    <property type="entry name" value="ATP-grasp"/>
</dbReference>
<evidence type="ECO:0000256" key="8">
    <source>
        <dbReference type="ARBA" id="ARBA00022842"/>
    </source>
</evidence>
<keyword evidence="8" id="KW-0460">Magnesium</keyword>
<comment type="caution">
    <text evidence="16">The sequence shown here is derived from an EMBL/GenBank/DDBJ whole genome shotgun (WGS) entry which is preliminary data.</text>
</comment>
<comment type="cofactor">
    <cofactor evidence="1">
        <name>Mn(2+)</name>
        <dbReference type="ChEBI" id="CHEBI:29035"/>
    </cofactor>
</comment>
<evidence type="ECO:0000256" key="13">
    <source>
        <dbReference type="HAMAP-Rule" id="MF_00047"/>
    </source>
</evidence>
<dbReference type="PROSITE" id="PS00844">
    <property type="entry name" value="DALA_DALA_LIGASE_2"/>
    <property type="match status" value="1"/>
</dbReference>
<evidence type="ECO:0000256" key="6">
    <source>
        <dbReference type="ARBA" id="ARBA00022741"/>
    </source>
</evidence>
<dbReference type="GO" id="GO:0008716">
    <property type="term" value="F:D-alanine-D-alanine ligase activity"/>
    <property type="evidence" value="ECO:0007669"/>
    <property type="project" value="UniProtKB-EC"/>
</dbReference>